<name>A0A8S1NDJ5_9CILI</name>
<evidence type="ECO:0000313" key="3">
    <source>
        <dbReference type="Proteomes" id="UP000692954"/>
    </source>
</evidence>
<comment type="caution">
    <text evidence="2">The sequence shown here is derived from an EMBL/GenBank/DDBJ whole genome shotgun (WGS) entry which is preliminary data.</text>
</comment>
<evidence type="ECO:0000313" key="2">
    <source>
        <dbReference type="EMBL" id="CAD8088396.1"/>
    </source>
</evidence>
<sequence length="177" mass="21177">MKKESEKDFQAKPQKDDDLSGFGFLKLLKKEQKQGHLEQIIQVQWNLQKRYLLQIINNNQFAMNNKAQFSKQTLELAQQYAQQLTIKIQSLRNKMMKKYKQQKIEEDQQEEQLKSHYYSNRSQCCNEPDQRSPQVERLLLNELKKHLCIYYGYNSDLIVSFFIYAQTSRIGSILRCE</sequence>
<proteinExistence type="predicted"/>
<keyword evidence="3" id="KW-1185">Reference proteome</keyword>
<reference evidence="2" key="1">
    <citation type="submission" date="2021-01" db="EMBL/GenBank/DDBJ databases">
        <authorList>
            <consortium name="Genoscope - CEA"/>
            <person name="William W."/>
        </authorList>
    </citation>
    <scope>NUCLEOTIDE SEQUENCE</scope>
</reference>
<organism evidence="2 3">
    <name type="scientific">Paramecium sonneborni</name>
    <dbReference type="NCBI Taxonomy" id="65129"/>
    <lineage>
        <taxon>Eukaryota</taxon>
        <taxon>Sar</taxon>
        <taxon>Alveolata</taxon>
        <taxon>Ciliophora</taxon>
        <taxon>Intramacronucleata</taxon>
        <taxon>Oligohymenophorea</taxon>
        <taxon>Peniculida</taxon>
        <taxon>Parameciidae</taxon>
        <taxon>Paramecium</taxon>
    </lineage>
</organism>
<evidence type="ECO:0000256" key="1">
    <source>
        <dbReference type="SAM" id="Coils"/>
    </source>
</evidence>
<feature type="coiled-coil region" evidence="1">
    <location>
        <begin position="74"/>
        <end position="112"/>
    </location>
</feature>
<accession>A0A8S1NDJ5</accession>
<dbReference type="EMBL" id="CAJJDN010000052">
    <property type="protein sequence ID" value="CAD8088396.1"/>
    <property type="molecule type" value="Genomic_DNA"/>
</dbReference>
<keyword evidence="1" id="KW-0175">Coiled coil</keyword>
<gene>
    <name evidence="2" type="ORF">PSON_ATCC_30995.1.T0520336</name>
</gene>
<protein>
    <submittedName>
        <fullName evidence="2">Uncharacterized protein</fullName>
    </submittedName>
</protein>
<dbReference type="Proteomes" id="UP000692954">
    <property type="component" value="Unassembled WGS sequence"/>
</dbReference>
<dbReference type="AlphaFoldDB" id="A0A8S1NDJ5"/>